<dbReference type="EMBL" id="CP101497">
    <property type="protein sequence ID" value="UTT62809.1"/>
    <property type="molecule type" value="Genomic_DNA"/>
</dbReference>
<dbReference type="RefSeq" id="WP_255159941.1">
    <property type="nucleotide sequence ID" value="NZ_CP101497.1"/>
</dbReference>
<dbReference type="PANTHER" id="PTHR30024:SF47">
    <property type="entry name" value="TAURINE-BINDING PERIPLASMIC PROTEIN"/>
    <property type="match status" value="1"/>
</dbReference>
<feature type="chain" id="PRO_5047351131" evidence="4">
    <location>
        <begin position="30"/>
        <end position="363"/>
    </location>
</feature>
<evidence type="ECO:0000256" key="1">
    <source>
        <dbReference type="ARBA" id="ARBA00004418"/>
    </source>
</evidence>
<feature type="signal peptide" evidence="4">
    <location>
        <begin position="1"/>
        <end position="29"/>
    </location>
</feature>
<organism evidence="6 7">
    <name type="scientific">Microcella humidisoli</name>
    <dbReference type="NCBI Taxonomy" id="2963406"/>
    <lineage>
        <taxon>Bacteria</taxon>
        <taxon>Bacillati</taxon>
        <taxon>Actinomycetota</taxon>
        <taxon>Actinomycetes</taxon>
        <taxon>Micrococcales</taxon>
        <taxon>Microbacteriaceae</taxon>
        <taxon>Microcella</taxon>
    </lineage>
</organism>
<feature type="domain" description="SsuA/THI5-like" evidence="5">
    <location>
        <begin position="72"/>
        <end position="268"/>
    </location>
</feature>
<name>A0ABY5FXE9_9MICO</name>
<evidence type="ECO:0000313" key="7">
    <source>
        <dbReference type="Proteomes" id="UP001060039"/>
    </source>
</evidence>
<dbReference type="InterPro" id="IPR015168">
    <property type="entry name" value="SsuA/THI5"/>
</dbReference>
<dbReference type="Proteomes" id="UP001060039">
    <property type="component" value="Chromosome"/>
</dbReference>
<dbReference type="SUPFAM" id="SSF53850">
    <property type="entry name" value="Periplasmic binding protein-like II"/>
    <property type="match status" value="1"/>
</dbReference>
<dbReference type="PANTHER" id="PTHR30024">
    <property type="entry name" value="ALIPHATIC SULFONATES-BINDING PROTEIN-RELATED"/>
    <property type="match status" value="1"/>
</dbReference>
<dbReference type="Pfam" id="PF09084">
    <property type="entry name" value="NMT1"/>
    <property type="match status" value="1"/>
</dbReference>
<evidence type="ECO:0000259" key="5">
    <source>
        <dbReference type="Pfam" id="PF09084"/>
    </source>
</evidence>
<evidence type="ECO:0000313" key="6">
    <source>
        <dbReference type="EMBL" id="UTT62809.1"/>
    </source>
</evidence>
<proteinExistence type="inferred from homology"/>
<comment type="similarity">
    <text evidence="2">Belongs to the bacterial solute-binding protein SsuA/TauA family.</text>
</comment>
<protein>
    <submittedName>
        <fullName evidence="6">ABC transporter substrate-binding protein</fullName>
    </submittedName>
</protein>
<sequence length="363" mass="38886">MSTLSRKWGVAVVAGVSAAALLAGCTAPADPGTEEPAGGVTFPEGEIGPAEDADITVAIPFPDITMYSMYEVATAKGWYEEEGLTVEVITADNVAAAVSSGSADIGVDSAGTVIEAIRGGVEAELLSGHYCRQNFDFAVQPDITSVEQLDGTAVVLAGQAGDPAEFQRALALKEAGWDLSTVNVEIVYPGPDSATWREFFVNDRVSLIPFYGDDRPALEEYGANIVVESLQNWANDFHMAGSAWLQENPNSAVRFLRATMKAVDFMVAPSAGEVPTNKDEVLDIFEAADFDVADLRVQDNPWVLDGHLACPNLYVDEEAWQITIDTQSLQPLDFDENVDLGYLLKAQELLGIDNEGPSEIAYP</sequence>
<dbReference type="Gene3D" id="3.40.190.10">
    <property type="entry name" value="Periplasmic binding protein-like II"/>
    <property type="match status" value="2"/>
</dbReference>
<keyword evidence="7" id="KW-1185">Reference proteome</keyword>
<reference evidence="6" key="1">
    <citation type="submission" date="2022-07" db="EMBL/GenBank/DDBJ databases">
        <title>Taxonomic analysis of Microcella humidisoli nov. sp., isolated from riverside soil.</title>
        <authorList>
            <person name="Molina K.M."/>
            <person name="Kim S.B."/>
        </authorList>
    </citation>
    <scope>NUCLEOTIDE SEQUENCE</scope>
    <source>
        <strain evidence="6">MMS21-STM10</strain>
    </source>
</reference>
<evidence type="ECO:0000256" key="2">
    <source>
        <dbReference type="ARBA" id="ARBA00010742"/>
    </source>
</evidence>
<keyword evidence="3 4" id="KW-0732">Signal</keyword>
<dbReference type="PROSITE" id="PS51257">
    <property type="entry name" value="PROKAR_LIPOPROTEIN"/>
    <property type="match status" value="1"/>
</dbReference>
<evidence type="ECO:0000256" key="4">
    <source>
        <dbReference type="SAM" id="SignalP"/>
    </source>
</evidence>
<gene>
    <name evidence="6" type="ORF">NNL39_01455</name>
</gene>
<evidence type="ECO:0000256" key="3">
    <source>
        <dbReference type="ARBA" id="ARBA00022729"/>
    </source>
</evidence>
<accession>A0ABY5FXE9</accession>
<comment type="subcellular location">
    <subcellularLocation>
        <location evidence="1">Periplasm</location>
    </subcellularLocation>
</comment>